<proteinExistence type="predicted"/>
<comment type="caution">
    <text evidence="1">The sequence shown here is derived from an EMBL/GenBank/DDBJ whole genome shotgun (WGS) entry which is preliminary data.</text>
</comment>
<protein>
    <submittedName>
        <fullName evidence="1">Uncharacterized protein</fullName>
    </submittedName>
</protein>
<dbReference type="EMBL" id="JAHBOM010000010">
    <property type="protein sequence ID" value="MBU8824050.1"/>
    <property type="molecule type" value="Genomic_DNA"/>
</dbReference>
<organism evidence="1 2">
    <name type="scientific">Mycolicibacterium goodii</name>
    <name type="common">Mycobacterium goodii</name>
    <dbReference type="NCBI Taxonomy" id="134601"/>
    <lineage>
        <taxon>Bacteria</taxon>
        <taxon>Bacillati</taxon>
        <taxon>Actinomycetota</taxon>
        <taxon>Actinomycetes</taxon>
        <taxon>Mycobacteriales</taxon>
        <taxon>Mycobacteriaceae</taxon>
        <taxon>Mycolicibacterium</taxon>
    </lineage>
</organism>
<name>A0ABS6HQ55_MYCGD</name>
<dbReference type="RefSeq" id="WP_214394934.1">
    <property type="nucleotide sequence ID" value="NZ_JAHBOL010000035.1"/>
</dbReference>
<gene>
    <name evidence="1" type="ORF">KL859_14360</name>
</gene>
<keyword evidence="2" id="KW-1185">Reference proteome</keyword>
<accession>A0ABS6HQ55</accession>
<evidence type="ECO:0000313" key="1">
    <source>
        <dbReference type="EMBL" id="MBU8824050.1"/>
    </source>
</evidence>
<evidence type="ECO:0000313" key="2">
    <source>
        <dbReference type="Proteomes" id="UP000696413"/>
    </source>
</evidence>
<reference evidence="1 2" key="1">
    <citation type="submission" date="2021-05" db="EMBL/GenBank/DDBJ databases">
        <title>Draft Genome Sequences of Clinical Respiratory Isolates of Mycobacterium goodii Recovered in Ireland.</title>
        <authorList>
            <person name="Flanagan P.R."/>
            <person name="Mok S."/>
            <person name="Roycroft E."/>
            <person name="Rogers T.R."/>
            <person name="Fitzgibbon M."/>
        </authorList>
    </citation>
    <scope>NUCLEOTIDE SEQUENCE [LARGE SCALE GENOMIC DNA]</scope>
    <source>
        <strain evidence="1 2">14IE55</strain>
    </source>
</reference>
<dbReference type="Proteomes" id="UP000696413">
    <property type="component" value="Unassembled WGS sequence"/>
</dbReference>
<sequence length="181" mass="18767">MAKIRGIQKQLDEAMSAAYTGGAGSPAFEKVRRLKAELATALNDLGNIPDYSNIDPKSVTVSADGHFLINGVDKDVPFQIYGQLKNGTGEFFDQAKGTSYSFKDGKLVSTNTPDPGRVTPDDELLFNAVTLAVGAPEAAAMVKGGGEAAIHGLKTLLGREAFEGAAGLTGENVLPKALAGA</sequence>